<evidence type="ECO:0000313" key="3">
    <source>
        <dbReference type="EMBL" id="ATP20125.1"/>
    </source>
</evidence>
<name>A0A2D1R5K0_SPHYA</name>
<protein>
    <recommendedName>
        <fullName evidence="5">RcnB family protein</fullName>
    </recommendedName>
</protein>
<dbReference type="InterPro" id="IPR024572">
    <property type="entry name" value="RcnB"/>
</dbReference>
<proteinExistence type="predicted"/>
<evidence type="ECO:0000256" key="1">
    <source>
        <dbReference type="SAM" id="MobiDB-lite"/>
    </source>
</evidence>
<feature type="compositionally biased region" description="Pro residues" evidence="1">
    <location>
        <begin position="174"/>
        <end position="184"/>
    </location>
</feature>
<keyword evidence="2" id="KW-0732">Signal</keyword>
<reference evidence="3 4" key="1">
    <citation type="submission" date="2017-04" db="EMBL/GenBank/DDBJ databases">
        <title>Characterization, genome and methylation analysis of a phthalic acid esters degrading strain Sphingobium yanoikuyae SHJ.</title>
        <authorList>
            <person name="Feng L."/>
        </authorList>
    </citation>
    <scope>NUCLEOTIDE SEQUENCE [LARGE SCALE GENOMIC DNA]</scope>
    <source>
        <strain evidence="3 4">SHJ</strain>
    </source>
</reference>
<dbReference type="EMBL" id="CP020925">
    <property type="protein sequence ID" value="ATP20125.1"/>
    <property type="molecule type" value="Genomic_DNA"/>
</dbReference>
<dbReference type="Proteomes" id="UP000037029">
    <property type="component" value="Chromosome"/>
</dbReference>
<feature type="region of interest" description="Disordered" evidence="1">
    <location>
        <begin position="210"/>
        <end position="232"/>
    </location>
</feature>
<feature type="region of interest" description="Disordered" evidence="1">
    <location>
        <begin position="164"/>
        <end position="194"/>
    </location>
</feature>
<dbReference type="AlphaFoldDB" id="A0A2D1R5K0"/>
<sequence>MMMAARLFFASSAMALIASLAGPVAAQAPVASGTSVVRTTTTATTTTATAHRWGPRYDGRWYAGWAAPGGWQSYQRPRVGFALPAYWVHPRFFIANYGAYGLPAPTTGYGWSRYYDDAVMTDQYGRVRDVRSGIDWSRYEGGYEEGAPQPAVIASSGGEAGYSAPDDMVTYSPAPQPAPQPAPSSRPGVDYDAPAYASSAVSPSASTVTTVAAAPTPPPASVAATSGTHWSNQPATTTVVSAAPPVPGLPPGGYISGGFYYPPPLVTTIIINPDGTTQATTRYATEATPR</sequence>
<organism evidence="3 4">
    <name type="scientific">Sphingobium yanoikuyae</name>
    <name type="common">Sphingomonas yanoikuyae</name>
    <dbReference type="NCBI Taxonomy" id="13690"/>
    <lineage>
        <taxon>Bacteria</taxon>
        <taxon>Pseudomonadati</taxon>
        <taxon>Pseudomonadota</taxon>
        <taxon>Alphaproteobacteria</taxon>
        <taxon>Sphingomonadales</taxon>
        <taxon>Sphingomonadaceae</taxon>
        <taxon>Sphingobium</taxon>
    </lineage>
</organism>
<dbReference type="Gene3D" id="3.10.450.160">
    <property type="entry name" value="inner membrane protein cigr"/>
    <property type="match status" value="1"/>
</dbReference>
<accession>A0A2D1R5K0</accession>
<evidence type="ECO:0000256" key="2">
    <source>
        <dbReference type="SAM" id="SignalP"/>
    </source>
</evidence>
<dbReference type="RefSeq" id="WP_048936957.1">
    <property type="nucleotide sequence ID" value="NZ_CP020925.1"/>
</dbReference>
<dbReference type="Pfam" id="PF11776">
    <property type="entry name" value="RcnB"/>
    <property type="match status" value="1"/>
</dbReference>
<feature type="signal peptide" evidence="2">
    <location>
        <begin position="1"/>
        <end position="26"/>
    </location>
</feature>
<feature type="chain" id="PRO_5013608432" description="RcnB family protein" evidence="2">
    <location>
        <begin position="27"/>
        <end position="290"/>
    </location>
</feature>
<gene>
    <name evidence="3" type="ORF">BV87_18165</name>
</gene>
<evidence type="ECO:0008006" key="5">
    <source>
        <dbReference type="Google" id="ProtNLM"/>
    </source>
</evidence>
<evidence type="ECO:0000313" key="4">
    <source>
        <dbReference type="Proteomes" id="UP000037029"/>
    </source>
</evidence>